<comment type="caution">
    <text evidence="2">The sequence shown here is derived from an EMBL/GenBank/DDBJ whole genome shotgun (WGS) entry which is preliminary data.</text>
</comment>
<dbReference type="InterPro" id="IPR013783">
    <property type="entry name" value="Ig-like_fold"/>
</dbReference>
<gene>
    <name evidence="2" type="ORF">EQG68_01870</name>
</gene>
<evidence type="ECO:0000259" key="1">
    <source>
        <dbReference type="PROSITE" id="PS50853"/>
    </source>
</evidence>
<dbReference type="NCBIfam" id="NF033708">
    <property type="entry name" value="T9SS_Cterm_ChiA"/>
    <property type="match status" value="1"/>
</dbReference>
<evidence type="ECO:0000313" key="3">
    <source>
        <dbReference type="Proteomes" id="UP000289734"/>
    </source>
</evidence>
<dbReference type="GO" id="GO:0005975">
    <property type="term" value="P:carbohydrate metabolic process"/>
    <property type="evidence" value="ECO:0007669"/>
    <property type="project" value="UniProtKB-ARBA"/>
</dbReference>
<dbReference type="CDD" id="cd00063">
    <property type="entry name" value="FN3"/>
    <property type="match status" value="2"/>
</dbReference>
<dbReference type="SUPFAM" id="SSF49265">
    <property type="entry name" value="Fibronectin type III"/>
    <property type="match status" value="2"/>
</dbReference>
<evidence type="ECO:0000313" key="2">
    <source>
        <dbReference type="EMBL" id="RXR34678.1"/>
    </source>
</evidence>
<sequence length="1785" mass="190051">MNSTLLLKNNRTNFFQKTSSALRVLFLGIMLLLGFNSQAQVQNYGYQEFNGVSDGEVYSPISGTDLFGPTVFQQITPIGSEIPLGFTFNYNGTDYTQVKVHSNGFIYFAGAFNPAGNMGDPISTTLTNRYSGAIAGYARTSLVYATFGSAPIYTGVVSSVQYLVSGAPGSRVFTVQYENMARYLNTTAPREGLLNFQIKLYEGSNIVEVIHDVQPTALSVAVTAIGQCGLRGLTNADYNNRAANAVAYTSTTAGTASNNGLNYRNTSHLGTVIRMQWTPPCYEPSGLSAINFTGTTADISWTAPAVAPTSYQFEVRSSGAPGSGPVGLGDSGTVAGTSTTANGLTEGFTYTLYVRSFCGGSSYSAWVTGPTFTLPCAATTVPYYLPFDPVGDGFTVPGLPVCTVNDNAGTGNDWQSSPPDFGAFFDEHLTYSFHPTNDANTWFITKGIALTAGQTYRIQYIYGGSSEFTFITNRMEVRYGTTGTAAGLAGAIQLDDHPEIKSVPETNVVNFTAPTTDTYYFGFRAYSEAANGTLYLDDIFIDVSNCLVPTGLNAPVALVSFNNATITWTAPTPSPTGGYAYYYNTTGIPPTNSTPPSGTVPAGTTLTVIPGLSPSTTYYVWVRSICGFGDLGEWSSSATFTTLVAPPVYCTPVQTGTPDPNGITNVTMGSINNTTGLEPGGYGDYSGFTTNVPQGATIPVAITYGTGFTYDTNIWVDWNNDGDFADAGELVYTGVSTNAVPTTLNASFTVPIAQPLGPRRLRIGGIDFGPFSDPCRTGTWQAFEDYTVNVIVAPPALTLSQTTMPAQCGLTDSPTVFITSTISDFDVYTWTPSTGVTGDPVSGYVFNTSATTTFILTASQTSGAFSTNTVNFTYTANETPTPITISTPDGTDSCINGPAIELNAAGGIVSNITVYQEDFNSGINGPGQFTSTIASTGGSSPANSAWTVRANGYNAGPPTWFATFNSNDNSSFVLSNSDAQGSGTPSVPSITRTRLTSPPIDLTAYTTASASFYHHLNRFLTSDITRVQVTTDGGTNWTDLISFNADQGTPTFFVQVFLDLNPYVGNIIQIRFDYQANWGYGWAIDNFRVLGSATSAIVWSPTTGLYTDAAATIPYTGTGTSVVYAMPSADTVYTATATAPGPTFCESTQTVAIAVTPQVGGTLSGNQVSCDSSTYTNITLSGHVGNILGWEYADDAAFTVGVTPIANTTTTLTPAEFGTFLTIRYFRAVIGAGSCNPVYSTVASVSTNATILTGTTTWSNGTPDISKRVIIAGDYTASANFSACSVQVLTGATLTVQSGVTVTVQNEFTVDGPSLPNTVVFENNASLIQLSNVANSGSIRYERNTTPIVQYDYTYWSSPVANQVLGSFSPDTNAARFYIFNSGTYSWQNISNTSVMDAARGYIIRAPGTFSTTIPAVFTGAFYGVPHNGPYSIGITVSGTQNRNLVGNPYPSAIDADLLYAANNTVLQGNMFFWTHNTPITANVYNANDYATYNATGGAGTAASPNPGVNPNVPTGNIAAGQGFFVQGLASGTLNFDNSMRLTGLNDLFYRSPDAPQISVVEKHRIWLNIINQQGAYKQMLLGYVQGATNELDNAYDAEVTEAGNVVSLYSLNSNKKLTIQGRALPFNVSDEIPLGFRTTIAGDFAIELENFDGLFEEGQQVYLEDKWLNVIHNLNTANYNFTTEAGTFDDRFEVQFEDGTLSVNNPDVSNAIVVYKNNQTIFVNSGNIEMKEVRLFDVRGRLITDQSSINATTVQFVDLNIANQVILVQITTTEGQIVTKKVAY</sequence>
<dbReference type="Proteomes" id="UP000289734">
    <property type="component" value="Unassembled WGS sequence"/>
</dbReference>
<feature type="domain" description="Fibronectin type-III" evidence="1">
    <location>
        <begin position="548"/>
        <end position="645"/>
    </location>
</feature>
<protein>
    <submittedName>
        <fullName evidence="2">T9SS sorting signal type C domain-containing protein</fullName>
    </submittedName>
</protein>
<name>A0A4Q1KWJ9_9FLAO</name>
<dbReference type="InterPro" id="IPR036116">
    <property type="entry name" value="FN3_sf"/>
</dbReference>
<dbReference type="InterPro" id="IPR045474">
    <property type="entry name" value="GEVED"/>
</dbReference>
<feature type="domain" description="Fibronectin type-III" evidence="1">
    <location>
        <begin position="283"/>
        <end position="377"/>
    </location>
</feature>
<keyword evidence="3" id="KW-1185">Reference proteome</keyword>
<dbReference type="Pfam" id="PF20009">
    <property type="entry name" value="GEVED"/>
    <property type="match status" value="1"/>
</dbReference>
<dbReference type="SMART" id="SM00060">
    <property type="entry name" value="FN3"/>
    <property type="match status" value="2"/>
</dbReference>
<dbReference type="GO" id="GO:0004553">
    <property type="term" value="F:hydrolase activity, hydrolyzing O-glycosyl compounds"/>
    <property type="evidence" value="ECO:0007669"/>
    <property type="project" value="UniProtKB-ARBA"/>
</dbReference>
<dbReference type="OrthoDB" id="1652165at2"/>
<dbReference type="PROSITE" id="PS50853">
    <property type="entry name" value="FN3"/>
    <property type="match status" value="2"/>
</dbReference>
<dbReference type="RefSeq" id="WP_129463090.1">
    <property type="nucleotide sequence ID" value="NZ_SBKQ01000002.1"/>
</dbReference>
<dbReference type="EMBL" id="SBKQ01000002">
    <property type="protein sequence ID" value="RXR34678.1"/>
    <property type="molecule type" value="Genomic_DNA"/>
</dbReference>
<dbReference type="InterPro" id="IPR003961">
    <property type="entry name" value="FN3_dom"/>
</dbReference>
<dbReference type="Gene3D" id="2.60.120.260">
    <property type="entry name" value="Galactose-binding domain-like"/>
    <property type="match status" value="1"/>
</dbReference>
<accession>A0A4Q1KWJ9</accession>
<dbReference type="Gene3D" id="2.60.40.10">
    <property type="entry name" value="Immunoglobulins"/>
    <property type="match status" value="2"/>
</dbReference>
<dbReference type="InterPro" id="IPR013320">
    <property type="entry name" value="ConA-like_dom_sf"/>
</dbReference>
<organism evidence="2 3">
    <name type="scientific">Flavobacterium piscinae</name>
    <dbReference type="NCBI Taxonomy" id="2506424"/>
    <lineage>
        <taxon>Bacteria</taxon>
        <taxon>Pseudomonadati</taxon>
        <taxon>Bacteroidota</taxon>
        <taxon>Flavobacteriia</taxon>
        <taxon>Flavobacteriales</taxon>
        <taxon>Flavobacteriaceae</taxon>
        <taxon>Flavobacterium</taxon>
    </lineage>
</organism>
<dbReference type="Pfam" id="PF00041">
    <property type="entry name" value="fn3"/>
    <property type="match status" value="2"/>
</dbReference>
<reference evidence="3" key="1">
    <citation type="submission" date="2019-01" db="EMBL/GenBank/DDBJ databases">
        <title>Cytophagaceae bacterium strain CAR-16.</title>
        <authorList>
            <person name="Chen W.-M."/>
        </authorList>
    </citation>
    <scope>NUCLEOTIDE SEQUENCE [LARGE SCALE GENOMIC DNA]</scope>
    <source>
        <strain evidence="3">ICH-30</strain>
    </source>
</reference>
<proteinExistence type="predicted"/>
<dbReference type="SUPFAM" id="SSF49899">
    <property type="entry name" value="Concanavalin A-like lectins/glucanases"/>
    <property type="match status" value="1"/>
</dbReference>